<dbReference type="NCBIfam" id="TIGR00526">
    <property type="entry name" value="folB_dom"/>
    <property type="match status" value="1"/>
</dbReference>
<dbReference type="PANTHER" id="PTHR42844:SF1">
    <property type="entry name" value="DIHYDRONEOPTERIN ALDOLASE 1-RELATED"/>
    <property type="match status" value="1"/>
</dbReference>
<name>A0A316HTW8_9GAMM</name>
<organism evidence="10 11">
    <name type="scientific">Fulvimonas soli</name>
    <dbReference type="NCBI Taxonomy" id="155197"/>
    <lineage>
        <taxon>Bacteria</taxon>
        <taxon>Pseudomonadati</taxon>
        <taxon>Pseudomonadota</taxon>
        <taxon>Gammaproteobacteria</taxon>
        <taxon>Lysobacterales</taxon>
        <taxon>Rhodanobacteraceae</taxon>
        <taxon>Fulvimonas</taxon>
    </lineage>
</organism>
<dbReference type="AlphaFoldDB" id="A0A316HTW8"/>
<proteinExistence type="inferred from homology"/>
<comment type="catalytic activity">
    <reaction evidence="2 8">
        <text>7,8-dihydroneopterin = 6-hydroxymethyl-7,8-dihydropterin + glycolaldehyde</text>
        <dbReference type="Rhea" id="RHEA:10540"/>
        <dbReference type="ChEBI" id="CHEBI:17001"/>
        <dbReference type="ChEBI" id="CHEBI:17071"/>
        <dbReference type="ChEBI" id="CHEBI:44841"/>
        <dbReference type="EC" id="4.1.2.25"/>
    </reaction>
</comment>
<dbReference type="GO" id="GO:0005737">
    <property type="term" value="C:cytoplasm"/>
    <property type="evidence" value="ECO:0007669"/>
    <property type="project" value="TreeGrafter"/>
</dbReference>
<dbReference type="UniPathway" id="UPA00077">
    <property type="reaction ID" value="UER00154"/>
</dbReference>
<dbReference type="Proteomes" id="UP000245812">
    <property type="component" value="Unassembled WGS sequence"/>
</dbReference>
<dbReference type="InterPro" id="IPR006157">
    <property type="entry name" value="FolB_dom"/>
</dbReference>
<evidence type="ECO:0000256" key="7">
    <source>
        <dbReference type="ARBA" id="ARBA00023239"/>
    </source>
</evidence>
<dbReference type="InterPro" id="IPR006156">
    <property type="entry name" value="Dihydroneopterin_aldolase"/>
</dbReference>
<keyword evidence="7 8" id="KW-0456">Lyase</keyword>
<reference evidence="10 11" key="1">
    <citation type="submission" date="2018-05" db="EMBL/GenBank/DDBJ databases">
        <title>Genomic Encyclopedia of Type Strains, Phase IV (KMG-IV): sequencing the most valuable type-strain genomes for metagenomic binning, comparative biology and taxonomic classification.</title>
        <authorList>
            <person name="Goeker M."/>
        </authorList>
    </citation>
    <scope>NUCLEOTIDE SEQUENCE [LARGE SCALE GENOMIC DNA]</scope>
    <source>
        <strain evidence="10 11">DSM 14263</strain>
    </source>
</reference>
<dbReference type="NCBIfam" id="TIGR00525">
    <property type="entry name" value="folB"/>
    <property type="match status" value="1"/>
</dbReference>
<comment type="caution">
    <text evidence="10">The sequence shown here is derived from an EMBL/GenBank/DDBJ whole genome shotgun (WGS) entry which is preliminary data.</text>
</comment>
<keyword evidence="6" id="KW-0413">Isomerase</keyword>
<evidence type="ECO:0000259" key="9">
    <source>
        <dbReference type="SMART" id="SM00905"/>
    </source>
</evidence>
<dbReference type="GO" id="GO:0046654">
    <property type="term" value="P:tetrahydrofolate biosynthetic process"/>
    <property type="evidence" value="ECO:0007669"/>
    <property type="project" value="UniProtKB-UniRule"/>
</dbReference>
<dbReference type="OrthoDB" id="9810587at2"/>
<sequence>MDTVFIEGLEVEAVIGAYAWERAIRQRLRLDLEMAYDCRAAGASDALADALDYHAVATAATAWVEASRFELLEALAEQLAAKLLAEFPIRRLRLRVRKPGAVANAAAVGVAIERGAGA</sequence>
<evidence type="ECO:0000256" key="3">
    <source>
        <dbReference type="ARBA" id="ARBA00005013"/>
    </source>
</evidence>
<evidence type="ECO:0000313" key="11">
    <source>
        <dbReference type="Proteomes" id="UP000245812"/>
    </source>
</evidence>
<dbReference type="InterPro" id="IPR043133">
    <property type="entry name" value="GTP-CH-I_C/QueF"/>
</dbReference>
<gene>
    <name evidence="10" type="ORF">C7456_11226</name>
</gene>
<accession>A0A316HTW8</accession>
<evidence type="ECO:0000256" key="1">
    <source>
        <dbReference type="ARBA" id="ARBA00000693"/>
    </source>
</evidence>
<keyword evidence="11" id="KW-1185">Reference proteome</keyword>
<dbReference type="FunFam" id="3.30.1130.10:FF:000002">
    <property type="entry name" value="7,8-dihydroneopterin aldolase"/>
    <property type="match status" value="1"/>
</dbReference>
<dbReference type="GO" id="GO:0016853">
    <property type="term" value="F:isomerase activity"/>
    <property type="evidence" value="ECO:0007669"/>
    <property type="project" value="UniProtKB-KW"/>
</dbReference>
<keyword evidence="5 8" id="KW-0289">Folate biosynthesis</keyword>
<dbReference type="SMART" id="SM00905">
    <property type="entry name" value="FolB"/>
    <property type="match status" value="1"/>
</dbReference>
<evidence type="ECO:0000256" key="4">
    <source>
        <dbReference type="ARBA" id="ARBA00005708"/>
    </source>
</evidence>
<dbReference type="SUPFAM" id="SSF55620">
    <property type="entry name" value="Tetrahydrobiopterin biosynthesis enzymes-like"/>
    <property type="match status" value="1"/>
</dbReference>
<dbReference type="Pfam" id="PF02152">
    <property type="entry name" value="FolB"/>
    <property type="match status" value="1"/>
</dbReference>
<feature type="domain" description="Dihydroneopterin aldolase/epimerase" evidence="9">
    <location>
        <begin position="4"/>
        <end position="114"/>
    </location>
</feature>
<protein>
    <recommendedName>
        <fullName evidence="8">7,8-dihydroneopterin aldolase</fullName>
        <ecNumber evidence="8">4.1.2.25</ecNumber>
    </recommendedName>
</protein>
<dbReference type="EC" id="4.1.2.25" evidence="8"/>
<comment type="similarity">
    <text evidence="4 8">Belongs to the DHNA family.</text>
</comment>
<evidence type="ECO:0000313" key="10">
    <source>
        <dbReference type="EMBL" id="PWK83879.1"/>
    </source>
</evidence>
<evidence type="ECO:0000256" key="5">
    <source>
        <dbReference type="ARBA" id="ARBA00022909"/>
    </source>
</evidence>
<evidence type="ECO:0000256" key="8">
    <source>
        <dbReference type="RuleBase" id="RU362079"/>
    </source>
</evidence>
<comment type="pathway">
    <text evidence="3 8">Cofactor biosynthesis; tetrahydrofolate biosynthesis; 2-amino-4-hydroxy-6-hydroxymethyl-7,8-dihydropteridine diphosphate from 7,8-dihydroneopterin triphosphate: step 3/4.</text>
</comment>
<dbReference type="Gene3D" id="3.30.1130.10">
    <property type="match status" value="1"/>
</dbReference>
<dbReference type="PANTHER" id="PTHR42844">
    <property type="entry name" value="DIHYDRONEOPTERIN ALDOLASE 1-RELATED"/>
    <property type="match status" value="1"/>
</dbReference>
<evidence type="ECO:0000256" key="2">
    <source>
        <dbReference type="ARBA" id="ARBA00001353"/>
    </source>
</evidence>
<dbReference type="GO" id="GO:0004150">
    <property type="term" value="F:dihydroneopterin aldolase activity"/>
    <property type="evidence" value="ECO:0007669"/>
    <property type="project" value="UniProtKB-UniRule"/>
</dbReference>
<dbReference type="GO" id="GO:0046656">
    <property type="term" value="P:folic acid biosynthetic process"/>
    <property type="evidence" value="ECO:0007669"/>
    <property type="project" value="UniProtKB-UniRule"/>
</dbReference>
<comment type="function">
    <text evidence="8">Catalyzes the conversion of 7,8-dihydroneopterin to 6-hydroxymethyl-7,8-dihydropterin.</text>
</comment>
<comment type="catalytic activity">
    <reaction evidence="1">
        <text>7,8-dihydroneopterin = 7,8-dihydromonapterin</text>
        <dbReference type="Rhea" id="RHEA:45328"/>
        <dbReference type="ChEBI" id="CHEBI:17001"/>
        <dbReference type="ChEBI" id="CHEBI:71175"/>
        <dbReference type="EC" id="5.1.99.8"/>
    </reaction>
</comment>
<evidence type="ECO:0000256" key="6">
    <source>
        <dbReference type="ARBA" id="ARBA00023235"/>
    </source>
</evidence>
<dbReference type="RefSeq" id="WP_109724434.1">
    <property type="nucleotide sequence ID" value="NZ_MSZV01000153.1"/>
</dbReference>
<dbReference type="EMBL" id="QGHC01000012">
    <property type="protein sequence ID" value="PWK83879.1"/>
    <property type="molecule type" value="Genomic_DNA"/>
</dbReference>